<name>A0A1W6M0V7_VIBVL</name>
<evidence type="ECO:0000313" key="2">
    <source>
        <dbReference type="Proteomes" id="UP000237466"/>
    </source>
</evidence>
<proteinExistence type="predicted"/>
<dbReference type="SUPFAM" id="SSF53756">
    <property type="entry name" value="UDP-Glycosyltransferase/glycogen phosphorylase"/>
    <property type="match status" value="1"/>
</dbReference>
<evidence type="ECO:0000313" key="1">
    <source>
        <dbReference type="EMBL" id="POB48996.1"/>
    </source>
</evidence>
<keyword evidence="1" id="KW-0808">Transferase</keyword>
<dbReference type="Gene3D" id="3.40.50.2000">
    <property type="entry name" value="Glycogen Phosphorylase B"/>
    <property type="match status" value="1"/>
</dbReference>
<dbReference type="NCBIfam" id="TIGR00661">
    <property type="entry name" value="MJ1255"/>
    <property type="match status" value="1"/>
</dbReference>
<dbReference type="Proteomes" id="UP000237466">
    <property type="component" value="Unassembled WGS sequence"/>
</dbReference>
<dbReference type="AlphaFoldDB" id="A0A1W6M0V7"/>
<dbReference type="InterPro" id="IPR005262">
    <property type="entry name" value="MJ1255-like"/>
</dbReference>
<protein>
    <submittedName>
        <fullName evidence="1">Glycosyltransferase</fullName>
    </submittedName>
</protein>
<sequence>MKILYGVQGTGNGHIARARAMANAFAAQHCQVDFLFSGRDPKRYFSMEAFGQYKTCRGLTFATKNGRVDYWQTALENSLLTLKQEVQQQDLSQYDLVISDFEPVSAWAAKRQNKPCIGLSHQNAFRYSVPLRGASWLDKQVLRHFAPANIHLGLHWYHFDQPILPPIVHTLCYQTEQSDEILVYLPFEQLESICELLWRFKSQSFICYHPDVLAEEMEGNISLRALDHHSFQLDLHRCKGVIANGGFELPSEALTLGKKLLVKPLEGQFEQQSNVATLETLGLATVMDTLDSQVVRRWLQDALAEKVIYPQVAPAIVEWILKGEWSCHQTLCEQLWQQVDFPSYVSIS</sequence>
<accession>A0A1W6M0V7</accession>
<organism evidence="1 2">
    <name type="scientific">Vibrio vulnificus</name>
    <dbReference type="NCBI Taxonomy" id="672"/>
    <lineage>
        <taxon>Bacteria</taxon>
        <taxon>Pseudomonadati</taxon>
        <taxon>Pseudomonadota</taxon>
        <taxon>Gammaproteobacteria</taxon>
        <taxon>Vibrionales</taxon>
        <taxon>Vibrionaceae</taxon>
        <taxon>Vibrio</taxon>
    </lineage>
</organism>
<dbReference type="OMA" id="HLLVYQT"/>
<gene>
    <name evidence="1" type="ORF">CRN52_05895</name>
</gene>
<dbReference type="Pfam" id="PF13528">
    <property type="entry name" value="Glyco_trans_1_3"/>
    <property type="match status" value="1"/>
</dbReference>
<reference evidence="1 2" key="1">
    <citation type="journal article" date="2018" name="Front. Microbiol.">
        <title>Phylogeny of Vibrio vulnificus from the Analysis of the Core-Genome: Implications for Intra-Species Taxonomy.</title>
        <authorList>
            <person name="Roig F.J."/>
            <person name="Gonzalez-Candelas F."/>
            <person name="Sanjuan E."/>
            <person name="Fouz B."/>
            <person name="Feil E.J."/>
            <person name="Llorens C."/>
            <person name="Baker-Austin C."/>
            <person name="Oliver J.D."/>
            <person name="Danin-Poleg Y."/>
            <person name="Gibas C.J."/>
            <person name="Kashi Y."/>
            <person name="Gulig P.A."/>
            <person name="Morrison S.S."/>
            <person name="Amaro C."/>
        </authorList>
    </citation>
    <scope>NUCLEOTIDE SEQUENCE [LARGE SCALE GENOMIC DNA]</scope>
    <source>
        <strain evidence="1 2">CECT4608</strain>
    </source>
</reference>
<dbReference type="EMBL" id="PDGH01000054">
    <property type="protein sequence ID" value="POB48996.1"/>
    <property type="molecule type" value="Genomic_DNA"/>
</dbReference>
<dbReference type="RefSeq" id="WP_011149408.1">
    <property type="nucleotide sequence ID" value="NZ_CBCSFK010000005.1"/>
</dbReference>
<comment type="caution">
    <text evidence="1">The sequence shown here is derived from an EMBL/GenBank/DDBJ whole genome shotgun (WGS) entry which is preliminary data.</text>
</comment>
<dbReference type="GO" id="GO:0016740">
    <property type="term" value="F:transferase activity"/>
    <property type="evidence" value="ECO:0007669"/>
    <property type="project" value="UniProtKB-KW"/>
</dbReference>